<dbReference type="Proteomes" id="UP000647587">
    <property type="component" value="Unassembled WGS sequence"/>
</dbReference>
<organism evidence="2 3">
    <name type="scientific">Deinococcus malanensis</name>
    <dbReference type="NCBI Taxonomy" id="1706855"/>
    <lineage>
        <taxon>Bacteria</taxon>
        <taxon>Thermotogati</taxon>
        <taxon>Deinococcota</taxon>
        <taxon>Deinococci</taxon>
        <taxon>Deinococcales</taxon>
        <taxon>Deinococcaceae</taxon>
        <taxon>Deinococcus</taxon>
    </lineage>
</organism>
<dbReference type="PROSITE" id="PS50995">
    <property type="entry name" value="HTH_MARR_2"/>
    <property type="match status" value="1"/>
</dbReference>
<evidence type="ECO:0000259" key="1">
    <source>
        <dbReference type="PROSITE" id="PS50995"/>
    </source>
</evidence>
<gene>
    <name evidence="2" type="ORF">GCM10008955_36260</name>
</gene>
<dbReference type="SMART" id="SM00347">
    <property type="entry name" value="HTH_MARR"/>
    <property type="match status" value="1"/>
</dbReference>
<reference evidence="3" key="1">
    <citation type="journal article" date="2019" name="Int. J. Syst. Evol. Microbiol.">
        <title>The Global Catalogue of Microorganisms (GCM) 10K type strain sequencing project: providing services to taxonomists for standard genome sequencing and annotation.</title>
        <authorList>
            <consortium name="The Broad Institute Genomics Platform"/>
            <consortium name="The Broad Institute Genome Sequencing Center for Infectious Disease"/>
            <person name="Wu L."/>
            <person name="Ma J."/>
        </authorList>
    </citation>
    <scope>NUCLEOTIDE SEQUENCE [LARGE SCALE GENOMIC DNA]</scope>
    <source>
        <strain evidence="3">JCM 30331</strain>
    </source>
</reference>
<proteinExistence type="predicted"/>
<dbReference type="SUPFAM" id="SSF46785">
    <property type="entry name" value="Winged helix' DNA-binding domain"/>
    <property type="match status" value="1"/>
</dbReference>
<dbReference type="InterPro" id="IPR039422">
    <property type="entry name" value="MarR/SlyA-like"/>
</dbReference>
<name>A0ABQ2F1K0_9DEIO</name>
<dbReference type="Gene3D" id="1.10.10.10">
    <property type="entry name" value="Winged helix-like DNA-binding domain superfamily/Winged helix DNA-binding domain"/>
    <property type="match status" value="1"/>
</dbReference>
<dbReference type="InterPro" id="IPR000835">
    <property type="entry name" value="HTH_MarR-typ"/>
</dbReference>
<dbReference type="PANTHER" id="PTHR33164">
    <property type="entry name" value="TRANSCRIPTIONAL REGULATOR, MARR FAMILY"/>
    <property type="match status" value="1"/>
</dbReference>
<dbReference type="PANTHER" id="PTHR33164:SF43">
    <property type="entry name" value="HTH-TYPE TRANSCRIPTIONAL REPRESSOR YETL"/>
    <property type="match status" value="1"/>
</dbReference>
<accession>A0ABQ2F1K0</accession>
<dbReference type="InterPro" id="IPR036388">
    <property type="entry name" value="WH-like_DNA-bd_sf"/>
</dbReference>
<evidence type="ECO:0000313" key="3">
    <source>
        <dbReference type="Proteomes" id="UP000647587"/>
    </source>
</evidence>
<feature type="domain" description="HTH marR-type" evidence="1">
    <location>
        <begin position="18"/>
        <end position="152"/>
    </location>
</feature>
<comment type="caution">
    <text evidence="2">The sequence shown here is derived from an EMBL/GenBank/DDBJ whole genome shotgun (WGS) entry which is preliminary data.</text>
</comment>
<dbReference type="InterPro" id="IPR036390">
    <property type="entry name" value="WH_DNA-bd_sf"/>
</dbReference>
<dbReference type="EMBL" id="BMPP01000020">
    <property type="protein sequence ID" value="GGK39158.1"/>
    <property type="molecule type" value="Genomic_DNA"/>
</dbReference>
<sequence>MKMISDSTRSSASASTLEHQTYLALQGLALGLKDETEQLLKNEGLTLTQLNVLRILRGSGEDALTCGDIAGRLLNKDPDVTRLLDRMEKQGLIERARSAHDRRVLLTRLSPQGRETVARLDAPLMDLHRRQFQHLPPERLRLLLDLLGEATRTEVT</sequence>
<dbReference type="Pfam" id="PF12802">
    <property type="entry name" value="MarR_2"/>
    <property type="match status" value="1"/>
</dbReference>
<keyword evidence="3" id="KW-1185">Reference proteome</keyword>
<protein>
    <recommendedName>
        <fullName evidence="1">HTH marR-type domain-containing protein</fullName>
    </recommendedName>
</protein>
<dbReference type="PRINTS" id="PR00598">
    <property type="entry name" value="HTHMARR"/>
</dbReference>
<evidence type="ECO:0000313" key="2">
    <source>
        <dbReference type="EMBL" id="GGK39158.1"/>
    </source>
</evidence>